<organism evidence="1 2">
    <name type="scientific">Pistacia atlantica</name>
    <dbReference type="NCBI Taxonomy" id="434234"/>
    <lineage>
        <taxon>Eukaryota</taxon>
        <taxon>Viridiplantae</taxon>
        <taxon>Streptophyta</taxon>
        <taxon>Embryophyta</taxon>
        <taxon>Tracheophyta</taxon>
        <taxon>Spermatophyta</taxon>
        <taxon>Magnoliopsida</taxon>
        <taxon>eudicotyledons</taxon>
        <taxon>Gunneridae</taxon>
        <taxon>Pentapetalae</taxon>
        <taxon>rosids</taxon>
        <taxon>malvids</taxon>
        <taxon>Sapindales</taxon>
        <taxon>Anacardiaceae</taxon>
        <taxon>Pistacia</taxon>
    </lineage>
</organism>
<evidence type="ECO:0000313" key="1">
    <source>
        <dbReference type="EMBL" id="KAJ0088062.1"/>
    </source>
</evidence>
<evidence type="ECO:0000313" key="2">
    <source>
        <dbReference type="Proteomes" id="UP001164250"/>
    </source>
</evidence>
<name>A0ACC1AN13_9ROSI</name>
<reference evidence="2" key="1">
    <citation type="journal article" date="2023" name="G3 (Bethesda)">
        <title>Genome assembly and association tests identify interacting loci associated with vigor, precocity, and sex in interspecific pistachio rootstocks.</title>
        <authorList>
            <person name="Palmer W."/>
            <person name="Jacygrad E."/>
            <person name="Sagayaradj S."/>
            <person name="Cavanaugh K."/>
            <person name="Han R."/>
            <person name="Bertier L."/>
            <person name="Beede B."/>
            <person name="Kafkas S."/>
            <person name="Golino D."/>
            <person name="Preece J."/>
            <person name="Michelmore R."/>
        </authorList>
    </citation>
    <scope>NUCLEOTIDE SEQUENCE [LARGE SCALE GENOMIC DNA]</scope>
</reference>
<proteinExistence type="predicted"/>
<dbReference type="Proteomes" id="UP001164250">
    <property type="component" value="Chromosome 9"/>
</dbReference>
<keyword evidence="2" id="KW-1185">Reference proteome</keyword>
<protein>
    <submittedName>
        <fullName evidence="1">Uncharacterized protein</fullName>
    </submittedName>
</protein>
<comment type="caution">
    <text evidence="1">The sequence shown here is derived from an EMBL/GenBank/DDBJ whole genome shotgun (WGS) entry which is preliminary data.</text>
</comment>
<dbReference type="EMBL" id="CM047905">
    <property type="protein sequence ID" value="KAJ0088062.1"/>
    <property type="molecule type" value="Genomic_DNA"/>
</dbReference>
<sequence length="151" mass="16916">MGVDSMTLVFGSFSVENHLQEKSCPDTSSLVMDASNFCAIYGTSRSSQMALRAHRCIRLENRNKRNKYEVKIYLNSNELSLENITTGGTSLSIFIVIQAAKTLVLGISIRRCLVHKESERSINGKVFRTSCRRKSSSLLQNHTLNSKPETL</sequence>
<gene>
    <name evidence="1" type="ORF">Patl1_32103</name>
</gene>
<accession>A0ACC1AN13</accession>